<sequence>MKIALEGVNITTNHFTSLAIFFDRKMISTTILSAFIRANDGF</sequence>
<organism evidence="1 2">
    <name type="scientific">Brucella thiophenivorans</name>
    <dbReference type="NCBI Taxonomy" id="571255"/>
    <lineage>
        <taxon>Bacteria</taxon>
        <taxon>Pseudomonadati</taxon>
        <taxon>Pseudomonadota</taxon>
        <taxon>Alphaproteobacteria</taxon>
        <taxon>Hyphomicrobiales</taxon>
        <taxon>Brucellaceae</taxon>
        <taxon>Brucella/Ochrobactrum group</taxon>
        <taxon>Brucella</taxon>
    </lineage>
</organism>
<dbReference type="AlphaFoldDB" id="A0A256FX90"/>
<name>A0A256FX90_9HYPH</name>
<dbReference type="EMBL" id="NNRJ01000018">
    <property type="protein sequence ID" value="OYR19370.1"/>
    <property type="molecule type" value="Genomic_DNA"/>
</dbReference>
<evidence type="ECO:0000313" key="2">
    <source>
        <dbReference type="Proteomes" id="UP000215590"/>
    </source>
</evidence>
<reference evidence="1 2" key="1">
    <citation type="submission" date="2017-07" db="EMBL/GenBank/DDBJ databases">
        <title>Phylogenetic study on the rhizospheric bacterium Ochrobactrum sp. A44.</title>
        <authorList>
            <person name="Krzyzanowska D.M."/>
            <person name="Ossowicki A."/>
            <person name="Rajewska M."/>
            <person name="Maciag T."/>
            <person name="Kaczynski Z."/>
            <person name="Czerwicka M."/>
            <person name="Jafra S."/>
        </authorList>
    </citation>
    <scope>NUCLEOTIDE SEQUENCE [LARGE SCALE GENOMIC DNA]</scope>
    <source>
        <strain evidence="1 2">DSM 7216</strain>
    </source>
</reference>
<accession>A0A256FX90</accession>
<gene>
    <name evidence="1" type="ORF">CEV31_1940</name>
</gene>
<protein>
    <submittedName>
        <fullName evidence="1">Uncharacterized protein</fullName>
    </submittedName>
</protein>
<keyword evidence="2" id="KW-1185">Reference proteome</keyword>
<evidence type="ECO:0000313" key="1">
    <source>
        <dbReference type="EMBL" id="OYR19370.1"/>
    </source>
</evidence>
<dbReference type="Proteomes" id="UP000215590">
    <property type="component" value="Unassembled WGS sequence"/>
</dbReference>
<comment type="caution">
    <text evidence="1">The sequence shown here is derived from an EMBL/GenBank/DDBJ whole genome shotgun (WGS) entry which is preliminary data.</text>
</comment>
<proteinExistence type="predicted"/>